<dbReference type="GO" id="GO:0009253">
    <property type="term" value="P:peptidoglycan catabolic process"/>
    <property type="evidence" value="ECO:0007669"/>
    <property type="project" value="InterPro"/>
</dbReference>
<proteinExistence type="predicted"/>
<name>A0A848M693_PAELE</name>
<dbReference type="Proteomes" id="UP000565468">
    <property type="component" value="Unassembled WGS sequence"/>
</dbReference>
<dbReference type="EMBL" id="JABBPN010000004">
    <property type="protein sequence ID" value="NMO95343.1"/>
    <property type="molecule type" value="Genomic_DNA"/>
</dbReference>
<reference evidence="4 5" key="1">
    <citation type="submission" date="2020-04" db="EMBL/GenBank/DDBJ databases">
        <title>Paenibacillus algicola sp. nov., a novel marine bacterium producing alginate lyase.</title>
        <authorList>
            <person name="Huang H."/>
        </authorList>
    </citation>
    <scope>NUCLEOTIDE SEQUENCE [LARGE SCALE GENOMIC DNA]</scope>
    <source>
        <strain evidence="4 5">L7-75</strain>
    </source>
</reference>
<dbReference type="InterPro" id="IPR050695">
    <property type="entry name" value="N-acetylmuramoyl_amidase_3"/>
</dbReference>
<dbReference type="SUPFAM" id="SSF53187">
    <property type="entry name" value="Zn-dependent exopeptidases"/>
    <property type="match status" value="1"/>
</dbReference>
<dbReference type="CDD" id="cd02696">
    <property type="entry name" value="MurNAc-LAA"/>
    <property type="match status" value="1"/>
</dbReference>
<protein>
    <submittedName>
        <fullName evidence="4">N-acetylmuramoyl-L-alanine amidase</fullName>
    </submittedName>
</protein>
<keyword evidence="1" id="KW-0378">Hydrolase</keyword>
<sequence length="244" mass="27160">MLQPKFILPFAVFTLFLVIPWQPASASAAQLHATPAQLQQEQPLRQHPFTEKVILIDAGHGGIDGGTFFGNILEKDINLAISRRLYMLLRSEGIPAVLNRDQDYALSDDNRWHSSRSRHQRDLSHRKQLSNEIPTAMVVSVHVNWGSNPSKRGGLVLHQAEGRSSLLAGFIQNRLNQLYSKHERPSVGKPYYLLRRTEVPAVIVETGFLSNGNDRQLLTSRNGQVAVAEALAGGIIDYISALQL</sequence>
<organism evidence="4 5">
    <name type="scientific">Paenibacillus lemnae</name>
    <dbReference type="NCBI Taxonomy" id="1330551"/>
    <lineage>
        <taxon>Bacteria</taxon>
        <taxon>Bacillati</taxon>
        <taxon>Bacillota</taxon>
        <taxon>Bacilli</taxon>
        <taxon>Bacillales</taxon>
        <taxon>Paenibacillaceae</taxon>
        <taxon>Paenibacillus</taxon>
    </lineage>
</organism>
<evidence type="ECO:0000256" key="2">
    <source>
        <dbReference type="SAM" id="SignalP"/>
    </source>
</evidence>
<feature type="signal peptide" evidence="2">
    <location>
        <begin position="1"/>
        <end position="26"/>
    </location>
</feature>
<dbReference type="Pfam" id="PF01520">
    <property type="entry name" value="Amidase_3"/>
    <property type="match status" value="1"/>
</dbReference>
<dbReference type="GO" id="GO:0008745">
    <property type="term" value="F:N-acetylmuramoyl-L-alanine amidase activity"/>
    <property type="evidence" value="ECO:0007669"/>
    <property type="project" value="InterPro"/>
</dbReference>
<evidence type="ECO:0000256" key="1">
    <source>
        <dbReference type="ARBA" id="ARBA00022801"/>
    </source>
</evidence>
<dbReference type="AlphaFoldDB" id="A0A848M693"/>
<dbReference type="GO" id="GO:0030288">
    <property type="term" value="C:outer membrane-bounded periplasmic space"/>
    <property type="evidence" value="ECO:0007669"/>
    <property type="project" value="TreeGrafter"/>
</dbReference>
<dbReference type="Gene3D" id="3.40.630.40">
    <property type="entry name" value="Zn-dependent exopeptidases"/>
    <property type="match status" value="1"/>
</dbReference>
<evidence type="ECO:0000259" key="3">
    <source>
        <dbReference type="SMART" id="SM00646"/>
    </source>
</evidence>
<evidence type="ECO:0000313" key="4">
    <source>
        <dbReference type="EMBL" id="NMO95343.1"/>
    </source>
</evidence>
<comment type="caution">
    <text evidence="4">The sequence shown here is derived from an EMBL/GenBank/DDBJ whole genome shotgun (WGS) entry which is preliminary data.</text>
</comment>
<dbReference type="SMART" id="SM00646">
    <property type="entry name" value="Ami_3"/>
    <property type="match status" value="1"/>
</dbReference>
<keyword evidence="2" id="KW-0732">Signal</keyword>
<keyword evidence="5" id="KW-1185">Reference proteome</keyword>
<feature type="chain" id="PRO_5039611425" evidence="2">
    <location>
        <begin position="27"/>
        <end position="244"/>
    </location>
</feature>
<dbReference type="PANTHER" id="PTHR30404:SF0">
    <property type="entry name" value="N-ACETYLMURAMOYL-L-ALANINE AMIDASE AMIC"/>
    <property type="match status" value="1"/>
</dbReference>
<dbReference type="RefSeq" id="WP_169504134.1">
    <property type="nucleotide sequence ID" value="NZ_JABBPN010000004.1"/>
</dbReference>
<evidence type="ECO:0000313" key="5">
    <source>
        <dbReference type="Proteomes" id="UP000565468"/>
    </source>
</evidence>
<dbReference type="InterPro" id="IPR002508">
    <property type="entry name" value="MurNAc-LAA_cat"/>
</dbReference>
<feature type="domain" description="MurNAc-LAA" evidence="3">
    <location>
        <begin position="135"/>
        <end position="236"/>
    </location>
</feature>
<dbReference type="PANTHER" id="PTHR30404">
    <property type="entry name" value="N-ACETYLMURAMOYL-L-ALANINE AMIDASE"/>
    <property type="match status" value="1"/>
</dbReference>
<accession>A0A848M693</accession>
<gene>
    <name evidence="4" type="ORF">HII30_06020</name>
</gene>